<proteinExistence type="predicted"/>
<protein>
    <submittedName>
        <fullName evidence="1">Uncharacterized protein</fullName>
    </submittedName>
</protein>
<gene>
    <name evidence="1" type="ORF">UX06_C0024G0001</name>
</gene>
<dbReference type="EMBL" id="LCKT01000024">
    <property type="protein sequence ID" value="KKU04262.1"/>
    <property type="molecule type" value="Genomic_DNA"/>
</dbReference>
<evidence type="ECO:0000313" key="1">
    <source>
        <dbReference type="EMBL" id="KKU04262.1"/>
    </source>
</evidence>
<sequence>RAYYFFVNPLYLEWNTLKNEILRWNEAMPIISPVFERAFSTL</sequence>
<reference evidence="1 2" key="1">
    <citation type="journal article" date="2015" name="Nature">
        <title>rRNA introns, odd ribosomes, and small enigmatic genomes across a large radiation of phyla.</title>
        <authorList>
            <person name="Brown C.T."/>
            <person name="Hug L.A."/>
            <person name="Thomas B.C."/>
            <person name="Sharon I."/>
            <person name="Castelle C.J."/>
            <person name="Singh A."/>
            <person name="Wilkins M.J."/>
            <person name="Williams K.H."/>
            <person name="Banfield J.F."/>
        </authorList>
    </citation>
    <scope>NUCLEOTIDE SEQUENCE [LARGE SCALE GENOMIC DNA]</scope>
</reference>
<name>A0A0G1M842_9BACT</name>
<comment type="caution">
    <text evidence="1">The sequence shown here is derived from an EMBL/GenBank/DDBJ whole genome shotgun (WGS) entry which is preliminary data.</text>
</comment>
<accession>A0A0G1M842</accession>
<evidence type="ECO:0000313" key="2">
    <source>
        <dbReference type="Proteomes" id="UP000034696"/>
    </source>
</evidence>
<dbReference type="Proteomes" id="UP000034696">
    <property type="component" value="Unassembled WGS sequence"/>
</dbReference>
<feature type="non-terminal residue" evidence="1">
    <location>
        <position position="1"/>
    </location>
</feature>
<organism evidence="1 2">
    <name type="scientific">Candidatus Giovannonibacteria bacterium GW2011_GWA2_45_21</name>
    <dbReference type="NCBI Taxonomy" id="1618649"/>
    <lineage>
        <taxon>Bacteria</taxon>
        <taxon>Candidatus Giovannoniibacteriota</taxon>
    </lineage>
</organism>
<dbReference type="AlphaFoldDB" id="A0A0G1M842"/>